<dbReference type="GO" id="GO:0005615">
    <property type="term" value="C:extracellular space"/>
    <property type="evidence" value="ECO:0007669"/>
    <property type="project" value="TreeGrafter"/>
</dbReference>
<dbReference type="EMBL" id="QDEB01047859">
    <property type="protein sequence ID" value="RZC37921.1"/>
    <property type="molecule type" value="Genomic_DNA"/>
</dbReference>
<dbReference type="OrthoDB" id="6382835at2759"/>
<accession>A0A482VY86</accession>
<name>A0A482VY86_ASBVE</name>
<evidence type="ECO:0000313" key="3">
    <source>
        <dbReference type="Proteomes" id="UP000292052"/>
    </source>
</evidence>
<dbReference type="Proteomes" id="UP000292052">
    <property type="component" value="Unassembled WGS sequence"/>
</dbReference>
<evidence type="ECO:0000313" key="2">
    <source>
        <dbReference type="EMBL" id="RZC37921.1"/>
    </source>
</evidence>
<evidence type="ECO:0000256" key="1">
    <source>
        <dbReference type="ARBA" id="ARBA00022460"/>
    </source>
</evidence>
<dbReference type="PANTHER" id="PTHR12236:SF96">
    <property type="entry name" value="PUPAL CUTICLE PROTEIN EDG-84A-LIKE PROTEIN"/>
    <property type="match status" value="1"/>
</dbReference>
<dbReference type="AlphaFoldDB" id="A0A482VY86"/>
<sequence length="109" mass="12308">IFVVALITFKLTFALTLHSNKNDVDYNSYKFDYGVEDHHTGDIKSHQEIKIGKEVSGVYTLREADGTTRVLVLIKDLMQLFKNLVILNTELTITKQARVNLVALTVIAD</sequence>
<proteinExistence type="predicted"/>
<dbReference type="GO" id="GO:0042302">
    <property type="term" value="F:structural constituent of cuticle"/>
    <property type="evidence" value="ECO:0007669"/>
    <property type="project" value="UniProtKB-KW"/>
</dbReference>
<protein>
    <submittedName>
        <fullName evidence="2">Chitin bind 4 domain containing protein</fullName>
    </submittedName>
</protein>
<keyword evidence="3" id="KW-1185">Reference proteome</keyword>
<dbReference type="GO" id="GO:0031012">
    <property type="term" value="C:extracellular matrix"/>
    <property type="evidence" value="ECO:0007669"/>
    <property type="project" value="TreeGrafter"/>
</dbReference>
<dbReference type="Pfam" id="PF00379">
    <property type="entry name" value="Chitin_bind_4"/>
    <property type="match status" value="1"/>
</dbReference>
<feature type="non-terminal residue" evidence="2">
    <location>
        <position position="1"/>
    </location>
</feature>
<organism evidence="2 3">
    <name type="scientific">Asbolus verrucosus</name>
    <name type="common">Desert ironclad beetle</name>
    <dbReference type="NCBI Taxonomy" id="1661398"/>
    <lineage>
        <taxon>Eukaryota</taxon>
        <taxon>Metazoa</taxon>
        <taxon>Ecdysozoa</taxon>
        <taxon>Arthropoda</taxon>
        <taxon>Hexapoda</taxon>
        <taxon>Insecta</taxon>
        <taxon>Pterygota</taxon>
        <taxon>Neoptera</taxon>
        <taxon>Endopterygota</taxon>
        <taxon>Coleoptera</taxon>
        <taxon>Polyphaga</taxon>
        <taxon>Cucujiformia</taxon>
        <taxon>Tenebrionidae</taxon>
        <taxon>Pimeliinae</taxon>
        <taxon>Asbolus</taxon>
    </lineage>
</organism>
<gene>
    <name evidence="2" type="ORF">BDFB_010737</name>
</gene>
<dbReference type="PANTHER" id="PTHR12236">
    <property type="entry name" value="STRUCTURAL CONTITUENT OF CUTICLE"/>
    <property type="match status" value="1"/>
</dbReference>
<reference evidence="2 3" key="1">
    <citation type="submission" date="2017-03" db="EMBL/GenBank/DDBJ databases">
        <title>Genome of the blue death feigning beetle - Asbolus verrucosus.</title>
        <authorList>
            <person name="Rider S.D."/>
        </authorList>
    </citation>
    <scope>NUCLEOTIDE SEQUENCE [LARGE SCALE GENOMIC DNA]</scope>
    <source>
        <strain evidence="2">Butters</strain>
        <tissue evidence="2">Head and leg muscle</tissue>
    </source>
</reference>
<comment type="caution">
    <text evidence="2">The sequence shown here is derived from an EMBL/GenBank/DDBJ whole genome shotgun (WGS) entry which is preliminary data.</text>
</comment>
<keyword evidence="1" id="KW-0193">Cuticle</keyword>
<dbReference type="InterPro" id="IPR000618">
    <property type="entry name" value="Insect_cuticle"/>
</dbReference>
<dbReference type="InterPro" id="IPR051217">
    <property type="entry name" value="Insect_Cuticle_Struc_Prot"/>
</dbReference>